<evidence type="ECO:0000313" key="1">
    <source>
        <dbReference type="EMBL" id="EJW95598.1"/>
    </source>
</evidence>
<comment type="caution">
    <text evidence="1">The sequence shown here is derived from an EMBL/GenBank/DDBJ whole genome shotgun (WGS) entry which is preliminary data.</text>
</comment>
<dbReference type="EMBL" id="AMCI01005710">
    <property type="protein sequence ID" value="EJW95598.1"/>
    <property type="molecule type" value="Genomic_DNA"/>
</dbReference>
<gene>
    <name evidence="1" type="ORF">EVA_16280</name>
</gene>
<organism evidence="1">
    <name type="scientific">gut metagenome</name>
    <dbReference type="NCBI Taxonomy" id="749906"/>
    <lineage>
        <taxon>unclassified sequences</taxon>
        <taxon>metagenomes</taxon>
        <taxon>organismal metagenomes</taxon>
    </lineage>
</organism>
<reference evidence="1" key="1">
    <citation type="journal article" date="2012" name="PLoS ONE">
        <title>Gene sets for utilization of primary and secondary nutrition supplies in the distal gut of endangered iberian lynx.</title>
        <authorList>
            <person name="Alcaide M."/>
            <person name="Messina E."/>
            <person name="Richter M."/>
            <person name="Bargiela R."/>
            <person name="Peplies J."/>
            <person name="Huws S.A."/>
            <person name="Newbold C.J."/>
            <person name="Golyshin P.N."/>
            <person name="Simon M.A."/>
            <person name="Lopez G."/>
            <person name="Yakimov M.M."/>
            <person name="Ferrer M."/>
        </authorList>
    </citation>
    <scope>NUCLEOTIDE SEQUENCE</scope>
</reference>
<name>J9FME7_9ZZZZ</name>
<accession>J9FME7</accession>
<proteinExistence type="predicted"/>
<sequence>MEDRELLSERQKRMVREEVMNHPKVKELQNKIDRQKAAGCMMKALMMQRELDATIEKAVAVSENELAKEVVDLIRITEEMSKEDAKNLDESIHAVLILSDMMEYFITEIDQCIGHVKKGFYMGIFDKLRSLCKESEKMRMFIEKRSSETLSYVMSDEMDKTTELIRNKARALINKTENAIERKRKEKAA</sequence>
<dbReference type="AlphaFoldDB" id="J9FME7"/>
<protein>
    <submittedName>
        <fullName evidence="1">Uncharacterized protein</fullName>
    </submittedName>
</protein>